<name>A0AAP3AS02_RIEAN</name>
<gene>
    <name evidence="1" type="ORF">OKE68_08435</name>
</gene>
<dbReference type="RefSeq" id="WP_064969425.1">
    <property type="nucleotide sequence ID" value="NZ_CP011859.1"/>
</dbReference>
<proteinExistence type="predicted"/>
<sequence length="229" mass="26771">MKSKIFIIILSLLLGFSVFLHIQRERAIGKQEQQISELIEHSYKNEIINHYYRDSIKHTVFKEKVVETTNEKQLAIGKTYADSLEQALKMSIKKIDQVSKINAELIARLQLREFTQPNGDKVLTHKDKYLNLNYYPQTDSIDFRYNIRLNEARYKDRKWLFGKTNYYIDVFSDDPRVHINGLKSYRIRGQPLPRWGLGVHAGYGISINNGIFKTTPVIGLGINYNLINF</sequence>
<evidence type="ECO:0008006" key="3">
    <source>
        <dbReference type="Google" id="ProtNLM"/>
    </source>
</evidence>
<accession>A0AAP3AS02</accession>
<evidence type="ECO:0000313" key="1">
    <source>
        <dbReference type="EMBL" id="MCW0524339.1"/>
    </source>
</evidence>
<comment type="caution">
    <text evidence="1">The sequence shown here is derived from an EMBL/GenBank/DDBJ whole genome shotgun (WGS) entry which is preliminary data.</text>
</comment>
<dbReference type="EMBL" id="JAOZYT010000054">
    <property type="protein sequence ID" value="MCW0524339.1"/>
    <property type="molecule type" value="Genomic_DNA"/>
</dbReference>
<evidence type="ECO:0000313" key="2">
    <source>
        <dbReference type="Proteomes" id="UP001207440"/>
    </source>
</evidence>
<organism evidence="1 2">
    <name type="scientific">Riemerella anatipestifer</name>
    <name type="common">Moraxella anatipestifer</name>
    <dbReference type="NCBI Taxonomy" id="34085"/>
    <lineage>
        <taxon>Bacteria</taxon>
        <taxon>Pseudomonadati</taxon>
        <taxon>Bacteroidota</taxon>
        <taxon>Flavobacteriia</taxon>
        <taxon>Flavobacteriales</taxon>
        <taxon>Weeksellaceae</taxon>
        <taxon>Riemerella</taxon>
    </lineage>
</organism>
<dbReference type="Proteomes" id="UP001207440">
    <property type="component" value="Unassembled WGS sequence"/>
</dbReference>
<reference evidence="1" key="1">
    <citation type="submission" date="2022-10" db="EMBL/GenBank/DDBJ databases">
        <title>Sifting through the core-genome to identify putative cross-protective antigens against Riemerella anatipestifer.</title>
        <authorList>
            <person name="Zheng X."/>
            <person name="Zhang W."/>
        </authorList>
    </citation>
    <scope>NUCLEOTIDE SEQUENCE</scope>
    <source>
        <strain evidence="1">ZWRA178</strain>
    </source>
</reference>
<dbReference type="AlphaFoldDB" id="A0AAP3AS02"/>
<protein>
    <recommendedName>
        <fullName evidence="3">DUF3575 domain-containing protein</fullName>
    </recommendedName>
</protein>